<dbReference type="InterPro" id="IPR036237">
    <property type="entry name" value="Xyl_isomerase-like_sf"/>
</dbReference>
<dbReference type="Gene3D" id="3.20.20.150">
    <property type="entry name" value="Divalent-metal-dependent TIM barrel enzymes"/>
    <property type="match status" value="1"/>
</dbReference>
<evidence type="ECO:0000313" key="4">
    <source>
        <dbReference type="Proteomes" id="UP000184212"/>
    </source>
</evidence>
<evidence type="ECO:0000256" key="1">
    <source>
        <dbReference type="SAM" id="SignalP"/>
    </source>
</evidence>
<keyword evidence="3" id="KW-0413">Isomerase</keyword>
<feature type="signal peptide" evidence="1">
    <location>
        <begin position="1"/>
        <end position="23"/>
    </location>
</feature>
<accession>A0A1M5LL69</accession>
<name>A0A1M5LL69_9BACT</name>
<evidence type="ECO:0000313" key="3">
    <source>
        <dbReference type="EMBL" id="SHG65640.1"/>
    </source>
</evidence>
<dbReference type="OrthoDB" id="9798407at2"/>
<keyword evidence="1" id="KW-0732">Signal</keyword>
<keyword evidence="4" id="KW-1185">Reference proteome</keyword>
<feature type="domain" description="Xylose isomerase-like TIM barrel" evidence="2">
    <location>
        <begin position="57"/>
        <end position="284"/>
    </location>
</feature>
<dbReference type="EMBL" id="FQWQ01000001">
    <property type="protein sequence ID" value="SHG65640.1"/>
    <property type="molecule type" value="Genomic_DNA"/>
</dbReference>
<proteinExistence type="predicted"/>
<dbReference type="GO" id="GO:0016853">
    <property type="term" value="F:isomerase activity"/>
    <property type="evidence" value="ECO:0007669"/>
    <property type="project" value="UniProtKB-KW"/>
</dbReference>
<reference evidence="3 4" key="1">
    <citation type="submission" date="2016-11" db="EMBL/GenBank/DDBJ databases">
        <authorList>
            <person name="Jaros S."/>
            <person name="Januszkiewicz K."/>
            <person name="Wedrychowicz H."/>
        </authorList>
    </citation>
    <scope>NUCLEOTIDE SEQUENCE [LARGE SCALE GENOMIC DNA]</scope>
    <source>
        <strain evidence="3 4">DSM 24574</strain>
    </source>
</reference>
<evidence type="ECO:0000259" key="2">
    <source>
        <dbReference type="Pfam" id="PF01261"/>
    </source>
</evidence>
<dbReference type="InterPro" id="IPR013022">
    <property type="entry name" value="Xyl_isomerase-like_TIM-brl"/>
</dbReference>
<sequence length="287" mass="31679">MKKNFVLCLFVLGLFCASDAVLAQANKNALYTAPFGVQAYTFRRSFPNGVEATLDSIKRFGFTEIEGSGGKMAPEEFKKLCNERGISIPSTGAGYEELVKDPAGVAARTKALGATYLMCAWIPHEKGNFTLENAKKAVADFNAAGKVLKENGITFCYHTHGYEFQPYEKGTLLDYIIANTNPQYVSFEMDVLWTHFGGGDPVALLKKYGNRWKLMHLKDLRKGTPKDLTGGTSTDNDVALGTGEIDIPGILREANKIGIKHFFIEDESNRVNEQVPQTIAYLKSLKK</sequence>
<dbReference type="SUPFAM" id="SSF51658">
    <property type="entry name" value="Xylose isomerase-like"/>
    <property type="match status" value="1"/>
</dbReference>
<dbReference type="InterPro" id="IPR050312">
    <property type="entry name" value="IolE/XylAMocC-like"/>
</dbReference>
<dbReference type="PANTHER" id="PTHR12110:SF41">
    <property type="entry name" value="INOSOSE DEHYDRATASE"/>
    <property type="match status" value="1"/>
</dbReference>
<organism evidence="3 4">
    <name type="scientific">Chryseolinea serpens</name>
    <dbReference type="NCBI Taxonomy" id="947013"/>
    <lineage>
        <taxon>Bacteria</taxon>
        <taxon>Pseudomonadati</taxon>
        <taxon>Bacteroidota</taxon>
        <taxon>Cytophagia</taxon>
        <taxon>Cytophagales</taxon>
        <taxon>Fulvivirgaceae</taxon>
        <taxon>Chryseolinea</taxon>
    </lineage>
</organism>
<dbReference type="AlphaFoldDB" id="A0A1M5LL69"/>
<gene>
    <name evidence="3" type="ORF">SAMN04488109_1272</name>
</gene>
<protein>
    <submittedName>
        <fullName evidence="3">Sugar phosphate isomerase/epimerase</fullName>
    </submittedName>
</protein>
<dbReference type="RefSeq" id="WP_073132044.1">
    <property type="nucleotide sequence ID" value="NZ_FQWQ01000001.1"/>
</dbReference>
<feature type="chain" id="PRO_5012454701" evidence="1">
    <location>
        <begin position="24"/>
        <end position="287"/>
    </location>
</feature>
<dbReference type="STRING" id="947013.SAMN04488109_1272"/>
<dbReference type="Pfam" id="PF01261">
    <property type="entry name" value="AP_endonuc_2"/>
    <property type="match status" value="1"/>
</dbReference>
<dbReference type="PANTHER" id="PTHR12110">
    <property type="entry name" value="HYDROXYPYRUVATE ISOMERASE"/>
    <property type="match status" value="1"/>
</dbReference>
<dbReference type="Proteomes" id="UP000184212">
    <property type="component" value="Unassembled WGS sequence"/>
</dbReference>